<dbReference type="EMBL" id="ABEU02000017">
    <property type="status" value="NOT_ANNOTATED_CDS"/>
    <property type="molecule type" value="Genomic_DNA"/>
</dbReference>
<evidence type="ECO:0000313" key="2">
    <source>
        <dbReference type="Proteomes" id="UP000006727"/>
    </source>
</evidence>
<dbReference type="EnsemblPlants" id="Pp3c17_10380V3.4">
    <property type="protein sequence ID" value="Pp3c17_10380V3.4"/>
    <property type="gene ID" value="Pp3c17_10380"/>
</dbReference>
<dbReference type="EnsemblPlants" id="Pp3c17_10380V3.5">
    <property type="protein sequence ID" value="Pp3c17_10380V3.5"/>
    <property type="gene ID" value="Pp3c17_10380"/>
</dbReference>
<dbReference type="AlphaFoldDB" id="A0A7I4B734"/>
<dbReference type="GeneID" id="112294161"/>
<proteinExistence type="predicted"/>
<reference evidence="1 2" key="1">
    <citation type="journal article" date="2008" name="Science">
        <title>The Physcomitrella genome reveals evolutionary insights into the conquest of land by plants.</title>
        <authorList>
            <person name="Rensing S."/>
            <person name="Lang D."/>
            <person name="Zimmer A."/>
            <person name="Terry A."/>
            <person name="Salamov A."/>
            <person name="Shapiro H."/>
            <person name="Nishiyama T."/>
            <person name="Perroud P.-F."/>
            <person name="Lindquist E."/>
            <person name="Kamisugi Y."/>
            <person name="Tanahashi T."/>
            <person name="Sakakibara K."/>
            <person name="Fujita T."/>
            <person name="Oishi K."/>
            <person name="Shin-I T."/>
            <person name="Kuroki Y."/>
            <person name="Toyoda A."/>
            <person name="Suzuki Y."/>
            <person name="Hashimoto A."/>
            <person name="Yamaguchi K."/>
            <person name="Sugano A."/>
            <person name="Kohara Y."/>
            <person name="Fujiyama A."/>
            <person name="Anterola A."/>
            <person name="Aoki S."/>
            <person name="Ashton N."/>
            <person name="Barbazuk W.B."/>
            <person name="Barker E."/>
            <person name="Bennetzen J."/>
            <person name="Bezanilla M."/>
            <person name="Blankenship R."/>
            <person name="Cho S.H."/>
            <person name="Dutcher S."/>
            <person name="Estelle M."/>
            <person name="Fawcett J.A."/>
            <person name="Gundlach H."/>
            <person name="Hanada K."/>
            <person name="Heyl A."/>
            <person name="Hicks K.A."/>
            <person name="Hugh J."/>
            <person name="Lohr M."/>
            <person name="Mayer K."/>
            <person name="Melkozernov A."/>
            <person name="Murata T."/>
            <person name="Nelson D."/>
            <person name="Pils B."/>
            <person name="Prigge M."/>
            <person name="Reiss B."/>
            <person name="Renner T."/>
            <person name="Rombauts S."/>
            <person name="Rushton P."/>
            <person name="Sanderfoot A."/>
            <person name="Schween G."/>
            <person name="Shiu S.-H."/>
            <person name="Stueber K."/>
            <person name="Theodoulou F.L."/>
            <person name="Tu H."/>
            <person name="Van de Peer Y."/>
            <person name="Verrier P.J."/>
            <person name="Waters E."/>
            <person name="Wood A."/>
            <person name="Yang L."/>
            <person name="Cove D."/>
            <person name="Cuming A."/>
            <person name="Hasebe M."/>
            <person name="Lucas S."/>
            <person name="Mishler D.B."/>
            <person name="Reski R."/>
            <person name="Grigoriev I."/>
            <person name="Quatrano R.S."/>
            <person name="Boore J.L."/>
        </authorList>
    </citation>
    <scope>NUCLEOTIDE SEQUENCE [LARGE SCALE GENOMIC DNA]</scope>
    <source>
        <strain evidence="1 2">cv. Gransden 2004</strain>
    </source>
</reference>
<name>A0A7I4B734_PHYPA</name>
<dbReference type="RefSeq" id="XP_024400133.1">
    <property type="nucleotide sequence ID" value="XM_024544365.2"/>
</dbReference>
<dbReference type="PANTHER" id="PTHR33287">
    <property type="entry name" value="OS03G0453550 PROTEIN"/>
    <property type="match status" value="1"/>
</dbReference>
<dbReference type="Gramene" id="Pp3c17_10380V3.5">
    <property type="protein sequence ID" value="Pp3c17_10380V3.5"/>
    <property type="gene ID" value="Pp3c17_10380"/>
</dbReference>
<dbReference type="Proteomes" id="UP000006727">
    <property type="component" value="Chromosome 17"/>
</dbReference>
<reference evidence="1 2" key="2">
    <citation type="journal article" date="2018" name="Plant J.">
        <title>The Physcomitrella patens chromosome-scale assembly reveals moss genome structure and evolution.</title>
        <authorList>
            <person name="Lang D."/>
            <person name="Ullrich K.K."/>
            <person name="Murat F."/>
            <person name="Fuchs J."/>
            <person name="Jenkins J."/>
            <person name="Haas F.B."/>
            <person name="Piednoel M."/>
            <person name="Gundlach H."/>
            <person name="Van Bel M."/>
            <person name="Meyberg R."/>
            <person name="Vives C."/>
            <person name="Morata J."/>
            <person name="Symeonidi A."/>
            <person name="Hiss M."/>
            <person name="Muchero W."/>
            <person name="Kamisugi Y."/>
            <person name="Saleh O."/>
            <person name="Blanc G."/>
            <person name="Decker E.L."/>
            <person name="van Gessel N."/>
            <person name="Grimwood J."/>
            <person name="Hayes R.D."/>
            <person name="Graham S.W."/>
            <person name="Gunter L.E."/>
            <person name="McDaniel S.F."/>
            <person name="Hoernstein S.N.W."/>
            <person name="Larsson A."/>
            <person name="Li F.W."/>
            <person name="Perroud P.F."/>
            <person name="Phillips J."/>
            <person name="Ranjan P."/>
            <person name="Rokshar D.S."/>
            <person name="Rothfels C.J."/>
            <person name="Schneider L."/>
            <person name="Shu S."/>
            <person name="Stevenson D.W."/>
            <person name="Thummler F."/>
            <person name="Tillich M."/>
            <person name="Villarreal Aguilar J.C."/>
            <person name="Widiez T."/>
            <person name="Wong G.K."/>
            <person name="Wymore A."/>
            <person name="Zhang Y."/>
            <person name="Zimmer A.D."/>
            <person name="Quatrano R.S."/>
            <person name="Mayer K.F.X."/>
            <person name="Goodstein D."/>
            <person name="Casacuberta J.M."/>
            <person name="Vandepoele K."/>
            <person name="Reski R."/>
            <person name="Cuming A.C."/>
            <person name="Tuskan G.A."/>
            <person name="Maumus F."/>
            <person name="Salse J."/>
            <person name="Schmutz J."/>
            <person name="Rensing S.A."/>
        </authorList>
    </citation>
    <scope>NUCLEOTIDE SEQUENCE [LARGE SCALE GENOMIC DNA]</scope>
    <source>
        <strain evidence="1 2">cv. Gransden 2004</strain>
    </source>
</reference>
<dbReference type="Gramene" id="Pp3c17_10380V3.4">
    <property type="protein sequence ID" value="Pp3c17_10380V3.4"/>
    <property type="gene ID" value="Pp3c17_10380"/>
</dbReference>
<sequence>MELDQMPPDFQLHTRLASCLVEINNDRKLKLSLDEWENNFKKALYRVEVKRERSLNVKNEVYQLIGFYSVFQGVVLGAVAQASTLTCNTAWGPALLSGLASIATVGSVHNKFKDYINTKQELKNEEVDANIVRGRIGLLKLMGGNFNFAALDERTVVNRDRPQASGQYYWPVMFVVHEIHNSTSLDSGRMSCSRSLNHF</sequence>
<protein>
    <submittedName>
        <fullName evidence="1">Uncharacterized protein</fullName>
    </submittedName>
</protein>
<gene>
    <name evidence="1" type="primary">LOC112294161</name>
</gene>
<dbReference type="KEGG" id="ppp:112294161"/>
<accession>A0A7I4B734</accession>
<reference evidence="1" key="3">
    <citation type="submission" date="2020-12" db="UniProtKB">
        <authorList>
            <consortium name="EnsemblPlants"/>
        </authorList>
    </citation>
    <scope>IDENTIFICATION</scope>
</reference>
<evidence type="ECO:0000313" key="1">
    <source>
        <dbReference type="EnsemblPlants" id="Pp3c17_10380V3.5"/>
    </source>
</evidence>
<keyword evidence="2" id="KW-1185">Reference proteome</keyword>
<dbReference type="PANTHER" id="PTHR33287:SF11">
    <property type="entry name" value="OS03G0778400 PROTEIN"/>
    <property type="match status" value="1"/>
</dbReference>
<organism evidence="1 2">
    <name type="scientific">Physcomitrium patens</name>
    <name type="common">Spreading-leaved earth moss</name>
    <name type="synonym">Physcomitrella patens</name>
    <dbReference type="NCBI Taxonomy" id="3218"/>
    <lineage>
        <taxon>Eukaryota</taxon>
        <taxon>Viridiplantae</taxon>
        <taxon>Streptophyta</taxon>
        <taxon>Embryophyta</taxon>
        <taxon>Bryophyta</taxon>
        <taxon>Bryophytina</taxon>
        <taxon>Bryopsida</taxon>
        <taxon>Funariidae</taxon>
        <taxon>Funariales</taxon>
        <taxon>Funariaceae</taxon>
        <taxon>Physcomitrium</taxon>
    </lineage>
</organism>